<dbReference type="OMA" id="LSTPCNE"/>
<dbReference type="AlphaFoldDB" id="A0A2P6P4J1"/>
<dbReference type="Pfam" id="PF24758">
    <property type="entry name" value="LRR_At5g56370"/>
    <property type="match status" value="1"/>
</dbReference>
<dbReference type="STRING" id="74649.A0A2P6P4J1"/>
<dbReference type="InterPro" id="IPR055411">
    <property type="entry name" value="LRR_FXL15/At3g58940/PEG3-like"/>
</dbReference>
<keyword evidence="5" id="KW-1185">Reference proteome</keyword>
<dbReference type="Gramene" id="PRQ16845">
    <property type="protein sequence ID" value="PRQ16845"/>
    <property type="gene ID" value="RchiOBHm_Chr7g0188641"/>
</dbReference>
<reference evidence="4 5" key="1">
    <citation type="journal article" date="2018" name="Nat. Genet.">
        <title>The Rosa genome provides new insights in the design of modern roses.</title>
        <authorList>
            <person name="Bendahmane M."/>
        </authorList>
    </citation>
    <scope>NUCLEOTIDE SEQUENCE [LARGE SCALE GENOMIC DNA]</scope>
    <source>
        <strain evidence="5">cv. Old Blush</strain>
    </source>
</reference>
<dbReference type="SUPFAM" id="SSF81383">
    <property type="entry name" value="F-box domain"/>
    <property type="match status" value="1"/>
</dbReference>
<dbReference type="Proteomes" id="UP000238479">
    <property type="component" value="Chromosome 7"/>
</dbReference>
<sequence>MELDRISNLENDITQKIFSYLSIKEAARTSVLSKNWSHKWIVPPCLVFDDENGLSTETIVSHVLLLHNGPIDSFKLSSRKDLDPNDIDQWIHYLSINSIKEIIVKKRNRYSSSYSISSNLFSCQDLTHLELYNCLLQPPSTLKGFGMLKSLHIRRVTVTRDVLEEVISHSPLLEKIILCKLGIRHLKIDAPNVSFLELRGGFEDVELENTINLVEVSIDQKRGSTNSSSLLKFFFKLPRIERLTLQDSFLEGANGSLPKKLPEPCLCLNFLSISIRLNNLEDISTAMCLLRSSPALQELEISVQQDQHVADAAEVTGWLNDKQNRPFTQLRILKVTGFSCVKAEMDFIVFLLLSSPALQQLEISFGRKAVEVVDFSWIYDNQNNGAFMQLRLVKVTGLSGSKAQANFIRILLSSTSTTLERLTLQPAASAKELWELFKLLGEFINRVSVPAVVLEFLDPSNSVQESDDSSSSSDSDDDIGF</sequence>
<dbReference type="PANTHER" id="PTHR31639">
    <property type="entry name" value="F-BOX PROTEIN-LIKE"/>
    <property type="match status" value="1"/>
</dbReference>
<feature type="domain" description="F-box/LRR-repeat protein 15/At3g58940/PEG3-like LRR" evidence="3">
    <location>
        <begin position="87"/>
        <end position="301"/>
    </location>
</feature>
<protein>
    <submittedName>
        <fullName evidence="4">Putative F-box domain, leucine-rich repeat domain, L domain-containing protein</fullName>
    </submittedName>
</protein>
<comment type="caution">
    <text evidence="4">The sequence shown here is derived from an EMBL/GenBank/DDBJ whole genome shotgun (WGS) entry which is preliminary data.</text>
</comment>
<proteinExistence type="predicted"/>
<feature type="domain" description="F-box" evidence="2">
    <location>
        <begin position="6"/>
        <end position="39"/>
    </location>
</feature>
<name>A0A2P6P4J1_ROSCH</name>
<dbReference type="InterPro" id="IPR032675">
    <property type="entry name" value="LRR_dom_sf"/>
</dbReference>
<dbReference type="PANTHER" id="PTHR31639:SF93">
    <property type="entry name" value="F-BOX_FBD_LRR PROTEIN"/>
    <property type="match status" value="1"/>
</dbReference>
<gene>
    <name evidence="4" type="ORF">RchiOBHm_Chr7g0188641</name>
</gene>
<dbReference type="Gene3D" id="3.80.10.10">
    <property type="entry name" value="Ribonuclease Inhibitor"/>
    <property type="match status" value="1"/>
</dbReference>
<evidence type="ECO:0000259" key="2">
    <source>
        <dbReference type="Pfam" id="PF00646"/>
    </source>
</evidence>
<evidence type="ECO:0000313" key="5">
    <source>
        <dbReference type="Proteomes" id="UP000238479"/>
    </source>
</evidence>
<evidence type="ECO:0000259" key="3">
    <source>
        <dbReference type="Pfam" id="PF24758"/>
    </source>
</evidence>
<dbReference type="Pfam" id="PF00646">
    <property type="entry name" value="F-box"/>
    <property type="match status" value="1"/>
</dbReference>
<feature type="region of interest" description="Disordered" evidence="1">
    <location>
        <begin position="461"/>
        <end position="481"/>
    </location>
</feature>
<evidence type="ECO:0000256" key="1">
    <source>
        <dbReference type="SAM" id="MobiDB-lite"/>
    </source>
</evidence>
<organism evidence="4 5">
    <name type="scientific">Rosa chinensis</name>
    <name type="common">China rose</name>
    <dbReference type="NCBI Taxonomy" id="74649"/>
    <lineage>
        <taxon>Eukaryota</taxon>
        <taxon>Viridiplantae</taxon>
        <taxon>Streptophyta</taxon>
        <taxon>Embryophyta</taxon>
        <taxon>Tracheophyta</taxon>
        <taxon>Spermatophyta</taxon>
        <taxon>Magnoliopsida</taxon>
        <taxon>eudicotyledons</taxon>
        <taxon>Gunneridae</taxon>
        <taxon>Pentapetalae</taxon>
        <taxon>rosids</taxon>
        <taxon>fabids</taxon>
        <taxon>Rosales</taxon>
        <taxon>Rosaceae</taxon>
        <taxon>Rosoideae</taxon>
        <taxon>Rosoideae incertae sedis</taxon>
        <taxon>Rosa</taxon>
    </lineage>
</organism>
<evidence type="ECO:0000313" key="4">
    <source>
        <dbReference type="EMBL" id="PRQ16845.1"/>
    </source>
</evidence>
<dbReference type="EMBL" id="PDCK01000045">
    <property type="protein sequence ID" value="PRQ16845.1"/>
    <property type="molecule type" value="Genomic_DNA"/>
</dbReference>
<dbReference type="InterPro" id="IPR036047">
    <property type="entry name" value="F-box-like_dom_sf"/>
</dbReference>
<dbReference type="InterPro" id="IPR001810">
    <property type="entry name" value="F-box_dom"/>
</dbReference>
<dbReference type="OrthoDB" id="1155922at2759"/>
<accession>A0A2P6P4J1</accession>
<dbReference type="SUPFAM" id="SSF52047">
    <property type="entry name" value="RNI-like"/>
    <property type="match status" value="1"/>
</dbReference>